<evidence type="ECO:0000256" key="1">
    <source>
        <dbReference type="SAM" id="MobiDB-lite"/>
    </source>
</evidence>
<dbReference type="SUPFAM" id="SSF69047">
    <property type="entry name" value="Hypothetical protein YjbJ"/>
    <property type="match status" value="1"/>
</dbReference>
<sequence>MEPLTAEMLAHLLRGRNEFVTRYQQAHPTIDQTDALIAAFSAAGHAEEFVGKKTDDEELTAQGQQDQAMGEARKNVEDVKDDLGK</sequence>
<dbReference type="EMBL" id="NBXA01000038">
    <property type="protein sequence ID" value="RFA06882.1"/>
    <property type="molecule type" value="Genomic_DNA"/>
</dbReference>
<dbReference type="RefSeq" id="WP_253259904.1">
    <property type="nucleotide sequence ID" value="NZ_NBXA01000038.1"/>
</dbReference>
<gene>
    <name evidence="2" type="ORF">B7R21_17935</name>
</gene>
<evidence type="ECO:0000313" key="2">
    <source>
        <dbReference type="EMBL" id="RFA06882.1"/>
    </source>
</evidence>
<comment type="caution">
    <text evidence="2">The sequence shown here is derived from an EMBL/GenBank/DDBJ whole genome shotgun (WGS) entry which is preliminary data.</text>
</comment>
<accession>A0A3E0VAJ4</accession>
<protein>
    <submittedName>
        <fullName evidence="2">Uncharacterized protein</fullName>
    </submittedName>
</protein>
<proteinExistence type="predicted"/>
<reference evidence="2 3" key="1">
    <citation type="submission" date="2017-04" db="EMBL/GenBank/DDBJ databases">
        <title>Comparative genome analysis of Subtercola boreus.</title>
        <authorList>
            <person name="Cho Y.-J."/>
            <person name="Cho A."/>
            <person name="Kim O.-S."/>
            <person name="Lee J.-I."/>
        </authorList>
    </citation>
    <scope>NUCLEOTIDE SEQUENCE [LARGE SCALE GENOMIC DNA]</scope>
    <source>
        <strain evidence="2 3">P27444</strain>
    </source>
</reference>
<feature type="compositionally biased region" description="Basic and acidic residues" evidence="1">
    <location>
        <begin position="71"/>
        <end position="85"/>
    </location>
</feature>
<evidence type="ECO:0000313" key="3">
    <source>
        <dbReference type="Proteomes" id="UP000256709"/>
    </source>
</evidence>
<dbReference type="Proteomes" id="UP000256709">
    <property type="component" value="Unassembled WGS sequence"/>
</dbReference>
<dbReference type="AlphaFoldDB" id="A0A3E0VAJ4"/>
<feature type="region of interest" description="Disordered" evidence="1">
    <location>
        <begin position="51"/>
        <end position="85"/>
    </location>
</feature>
<dbReference type="InterPro" id="IPR036629">
    <property type="entry name" value="YjbJ_sf"/>
</dbReference>
<organism evidence="2 3">
    <name type="scientific">Subtercola boreus</name>
    <dbReference type="NCBI Taxonomy" id="120213"/>
    <lineage>
        <taxon>Bacteria</taxon>
        <taxon>Bacillati</taxon>
        <taxon>Actinomycetota</taxon>
        <taxon>Actinomycetes</taxon>
        <taxon>Micrococcales</taxon>
        <taxon>Microbacteriaceae</taxon>
        <taxon>Subtercola</taxon>
    </lineage>
</organism>
<name>A0A3E0VAJ4_9MICO</name>